<dbReference type="AlphaFoldDB" id="A0AAD7WHG1"/>
<protein>
    <recommendedName>
        <fullName evidence="5">Kazal-like domain-containing protein</fullName>
    </recommendedName>
</protein>
<dbReference type="GO" id="GO:0005576">
    <property type="term" value="C:extracellular region"/>
    <property type="evidence" value="ECO:0007669"/>
    <property type="project" value="UniProtKB-SubCell"/>
</dbReference>
<evidence type="ECO:0000256" key="1">
    <source>
        <dbReference type="ARBA" id="ARBA00004613"/>
    </source>
</evidence>
<accession>A0AAD7WHG1</accession>
<keyword evidence="3" id="KW-0646">Protease inhibitor</keyword>
<reference evidence="6" key="1">
    <citation type="journal article" date="2023" name="Science">
        <title>Genome structures resolve the early diversification of teleost fishes.</title>
        <authorList>
            <person name="Parey E."/>
            <person name="Louis A."/>
            <person name="Montfort J."/>
            <person name="Bouchez O."/>
            <person name="Roques C."/>
            <person name="Iampietro C."/>
            <person name="Lluch J."/>
            <person name="Castinel A."/>
            <person name="Donnadieu C."/>
            <person name="Desvignes T."/>
            <person name="Floi Bucao C."/>
            <person name="Jouanno E."/>
            <person name="Wen M."/>
            <person name="Mejri S."/>
            <person name="Dirks R."/>
            <person name="Jansen H."/>
            <person name="Henkel C."/>
            <person name="Chen W.J."/>
            <person name="Zahm M."/>
            <person name="Cabau C."/>
            <person name="Klopp C."/>
            <person name="Thompson A.W."/>
            <person name="Robinson-Rechavi M."/>
            <person name="Braasch I."/>
            <person name="Lecointre G."/>
            <person name="Bobe J."/>
            <person name="Postlethwait J.H."/>
            <person name="Berthelot C."/>
            <person name="Roest Crollius H."/>
            <person name="Guiguen Y."/>
        </authorList>
    </citation>
    <scope>NUCLEOTIDE SEQUENCE</scope>
    <source>
        <strain evidence="6">NC1722</strain>
    </source>
</reference>
<proteinExistence type="predicted"/>
<feature type="domain" description="Kazal-like" evidence="5">
    <location>
        <begin position="41"/>
        <end position="96"/>
    </location>
</feature>
<evidence type="ECO:0000313" key="7">
    <source>
        <dbReference type="Proteomes" id="UP001221898"/>
    </source>
</evidence>
<name>A0AAD7WHG1_9TELE</name>
<dbReference type="SUPFAM" id="SSF100895">
    <property type="entry name" value="Kazal-type serine protease inhibitors"/>
    <property type="match status" value="1"/>
</dbReference>
<evidence type="ECO:0000256" key="3">
    <source>
        <dbReference type="ARBA" id="ARBA00022690"/>
    </source>
</evidence>
<gene>
    <name evidence="6" type="ORF">AAFF_G00013640</name>
</gene>
<comment type="subcellular location">
    <subcellularLocation>
        <location evidence="1">Secreted</location>
    </subcellularLocation>
</comment>
<dbReference type="GO" id="GO:0030414">
    <property type="term" value="F:peptidase inhibitor activity"/>
    <property type="evidence" value="ECO:0007669"/>
    <property type="project" value="UniProtKB-KW"/>
</dbReference>
<evidence type="ECO:0000259" key="5">
    <source>
        <dbReference type="PROSITE" id="PS51465"/>
    </source>
</evidence>
<dbReference type="PANTHER" id="PTHR21312">
    <property type="entry name" value="SERINE PROTEASE INHIBITOR"/>
    <property type="match status" value="1"/>
</dbReference>
<evidence type="ECO:0000256" key="4">
    <source>
        <dbReference type="ARBA" id="ARBA00023157"/>
    </source>
</evidence>
<dbReference type="PROSITE" id="PS51465">
    <property type="entry name" value="KAZAL_2"/>
    <property type="match status" value="1"/>
</dbReference>
<organism evidence="6 7">
    <name type="scientific">Aldrovandia affinis</name>
    <dbReference type="NCBI Taxonomy" id="143900"/>
    <lineage>
        <taxon>Eukaryota</taxon>
        <taxon>Metazoa</taxon>
        <taxon>Chordata</taxon>
        <taxon>Craniata</taxon>
        <taxon>Vertebrata</taxon>
        <taxon>Euteleostomi</taxon>
        <taxon>Actinopterygii</taxon>
        <taxon>Neopterygii</taxon>
        <taxon>Teleostei</taxon>
        <taxon>Notacanthiformes</taxon>
        <taxon>Halosauridae</taxon>
        <taxon>Aldrovandia</taxon>
    </lineage>
</organism>
<keyword evidence="7" id="KW-1185">Reference proteome</keyword>
<dbReference type="EMBL" id="JAINUG010000103">
    <property type="protein sequence ID" value="KAJ8396765.1"/>
    <property type="molecule type" value="Genomic_DNA"/>
</dbReference>
<comment type="caution">
    <text evidence="6">The sequence shown here is derived from an EMBL/GenBank/DDBJ whole genome shotgun (WGS) entry which is preliminary data.</text>
</comment>
<evidence type="ECO:0000256" key="2">
    <source>
        <dbReference type="ARBA" id="ARBA00022525"/>
    </source>
</evidence>
<sequence>MRSSCSECSLEHSVLEMQSVTRLVVVFCLAALVSGAVVSNEPREADCALFPMLPVCTRELSEVCGDDGFTYSNECMLCLHNRENGLRVAVAWKGEC</sequence>
<dbReference type="InterPro" id="IPR036058">
    <property type="entry name" value="Kazal_dom_sf"/>
</dbReference>
<dbReference type="Gene3D" id="3.30.60.30">
    <property type="match status" value="1"/>
</dbReference>
<evidence type="ECO:0000313" key="6">
    <source>
        <dbReference type="EMBL" id="KAJ8396765.1"/>
    </source>
</evidence>
<dbReference type="InterPro" id="IPR002350">
    <property type="entry name" value="Kazal_dom"/>
</dbReference>
<dbReference type="Proteomes" id="UP001221898">
    <property type="component" value="Unassembled WGS sequence"/>
</dbReference>
<keyword evidence="2" id="KW-0964">Secreted</keyword>
<dbReference type="SMART" id="SM00280">
    <property type="entry name" value="KAZAL"/>
    <property type="match status" value="1"/>
</dbReference>
<keyword evidence="4" id="KW-1015">Disulfide bond</keyword>
<dbReference type="PROSITE" id="PS00282">
    <property type="entry name" value="KAZAL_1"/>
    <property type="match status" value="1"/>
</dbReference>
<dbReference type="Pfam" id="PF00050">
    <property type="entry name" value="Kazal_1"/>
    <property type="match status" value="1"/>
</dbReference>
<dbReference type="PANTHER" id="PTHR21312:SF28">
    <property type="entry name" value="OVOINHIBITOR-RELATED"/>
    <property type="match status" value="1"/>
</dbReference>